<evidence type="ECO:0000256" key="5">
    <source>
        <dbReference type="ARBA" id="ARBA00022801"/>
    </source>
</evidence>
<name>A0A916XSZ1_9HYPH</name>
<keyword evidence="8 9" id="KW-0624">Polysaccharide degradation</keyword>
<evidence type="ECO:0000256" key="8">
    <source>
        <dbReference type="ARBA" id="ARBA00023326"/>
    </source>
</evidence>
<dbReference type="PRINTS" id="PR00134">
    <property type="entry name" value="GLHYDRLASE10"/>
</dbReference>
<evidence type="ECO:0000256" key="9">
    <source>
        <dbReference type="RuleBase" id="RU361174"/>
    </source>
</evidence>
<evidence type="ECO:0000313" key="13">
    <source>
        <dbReference type="Proteomes" id="UP000613160"/>
    </source>
</evidence>
<proteinExistence type="inferred from homology"/>
<feature type="domain" description="GH10" evidence="11">
    <location>
        <begin position="55"/>
        <end position="374"/>
    </location>
</feature>
<dbReference type="PROSITE" id="PS51760">
    <property type="entry name" value="GH10_2"/>
    <property type="match status" value="1"/>
</dbReference>
<comment type="similarity">
    <text evidence="2 9">Belongs to the glycosyl hydrolase 10 (cellulase F) family.</text>
</comment>
<evidence type="ECO:0000256" key="3">
    <source>
        <dbReference type="ARBA" id="ARBA00022651"/>
    </source>
</evidence>
<reference evidence="12" key="2">
    <citation type="submission" date="2020-09" db="EMBL/GenBank/DDBJ databases">
        <authorList>
            <person name="Sun Q."/>
            <person name="Zhou Y."/>
        </authorList>
    </citation>
    <scope>NUCLEOTIDE SEQUENCE</scope>
    <source>
        <strain evidence="12">CGMCC 1.15493</strain>
    </source>
</reference>
<keyword evidence="3" id="KW-0858">Xylan degradation</keyword>
<evidence type="ECO:0000256" key="1">
    <source>
        <dbReference type="ARBA" id="ARBA00000681"/>
    </source>
</evidence>
<evidence type="ECO:0000256" key="10">
    <source>
        <dbReference type="SAM" id="MobiDB-lite"/>
    </source>
</evidence>
<dbReference type="SMART" id="SM00633">
    <property type="entry name" value="Glyco_10"/>
    <property type="match status" value="1"/>
</dbReference>
<dbReference type="AlphaFoldDB" id="A0A916XSZ1"/>
<dbReference type="GO" id="GO:0031176">
    <property type="term" value="F:endo-1,4-beta-xylanase activity"/>
    <property type="evidence" value="ECO:0007669"/>
    <property type="project" value="UniProtKB-EC"/>
</dbReference>
<accession>A0A916XSZ1</accession>
<sequence>MGLTNRSSDRGSPVASPTSSPSAGSIGEAGLTRRSLLRGAAALAAASPFGSARAAGSAVPFGAAIQIEYLDSDPAYTQAFLDHCDIIVPMNELKWEALRPTRDAFDFASADRLVDLAQKNGRRSHGHTHVWWNALPGWVERISAADEAERVLTEHIEAVMDRYRGRVETWDVVNEVIAHDPANEGVLRDSYWMRVLGARHVPIAFAAAARADPSARLILNDYDLEFAGDRYDRRRAIVLDIVRQLQDAGIRIDGIGIQGHLYADQAIDIPALARFGRELKSLGVFLQISELDVIDWNIDGGPEEQDAAALVVVGDLLEGVFAAGRPDAVITWGMTDRYSWIPDVMPRRDGKPSRPLPLDADYRPKPWFDLIRRRLA</sequence>
<dbReference type="InterPro" id="IPR044846">
    <property type="entry name" value="GH10"/>
</dbReference>
<dbReference type="GO" id="GO:0045493">
    <property type="term" value="P:xylan catabolic process"/>
    <property type="evidence" value="ECO:0007669"/>
    <property type="project" value="UniProtKB-KW"/>
</dbReference>
<comment type="catalytic activity">
    <reaction evidence="1 9">
        <text>Endohydrolysis of (1-&gt;4)-beta-D-xylosidic linkages in xylans.</text>
        <dbReference type="EC" id="3.2.1.8"/>
    </reaction>
</comment>
<evidence type="ECO:0000256" key="4">
    <source>
        <dbReference type="ARBA" id="ARBA00022729"/>
    </source>
</evidence>
<dbReference type="Pfam" id="PF00331">
    <property type="entry name" value="Glyco_hydro_10"/>
    <property type="match status" value="1"/>
</dbReference>
<keyword evidence="13" id="KW-1185">Reference proteome</keyword>
<dbReference type="EC" id="3.2.1.8" evidence="9"/>
<keyword evidence="5 9" id="KW-0378">Hydrolase</keyword>
<protein>
    <recommendedName>
        <fullName evidence="9">Beta-xylanase</fullName>
        <ecNumber evidence="9">3.2.1.8</ecNumber>
    </recommendedName>
</protein>
<dbReference type="InterPro" id="IPR001000">
    <property type="entry name" value="GH10_dom"/>
</dbReference>
<dbReference type="InterPro" id="IPR017853">
    <property type="entry name" value="GH"/>
</dbReference>
<dbReference type="EMBL" id="BMJJ01000001">
    <property type="protein sequence ID" value="GGD06320.1"/>
    <property type="molecule type" value="Genomic_DNA"/>
</dbReference>
<dbReference type="Proteomes" id="UP000613160">
    <property type="component" value="Unassembled WGS sequence"/>
</dbReference>
<dbReference type="InterPro" id="IPR006311">
    <property type="entry name" value="TAT_signal"/>
</dbReference>
<dbReference type="RefSeq" id="WP_188849105.1">
    <property type="nucleotide sequence ID" value="NZ_BMJJ01000001.1"/>
</dbReference>
<feature type="region of interest" description="Disordered" evidence="10">
    <location>
        <begin position="1"/>
        <end position="27"/>
    </location>
</feature>
<comment type="caution">
    <text evidence="12">The sequence shown here is derived from an EMBL/GenBank/DDBJ whole genome shotgun (WGS) entry which is preliminary data.</text>
</comment>
<dbReference type="PANTHER" id="PTHR31490:SF88">
    <property type="entry name" value="BETA-XYLANASE"/>
    <property type="match status" value="1"/>
</dbReference>
<keyword evidence="4" id="KW-0732">Signal</keyword>
<evidence type="ECO:0000256" key="2">
    <source>
        <dbReference type="ARBA" id="ARBA00007495"/>
    </source>
</evidence>
<evidence type="ECO:0000256" key="7">
    <source>
        <dbReference type="ARBA" id="ARBA00023295"/>
    </source>
</evidence>
<gene>
    <name evidence="12" type="primary">xynA</name>
    <name evidence="12" type="ORF">GCM10011335_06570</name>
</gene>
<dbReference type="SUPFAM" id="SSF51445">
    <property type="entry name" value="(Trans)glycosidases"/>
    <property type="match status" value="1"/>
</dbReference>
<organism evidence="12 13">
    <name type="scientific">Aureimonas glaciei</name>
    <dbReference type="NCBI Taxonomy" id="1776957"/>
    <lineage>
        <taxon>Bacteria</taxon>
        <taxon>Pseudomonadati</taxon>
        <taxon>Pseudomonadota</taxon>
        <taxon>Alphaproteobacteria</taxon>
        <taxon>Hyphomicrobiales</taxon>
        <taxon>Aurantimonadaceae</taxon>
        <taxon>Aureimonas</taxon>
    </lineage>
</organism>
<feature type="compositionally biased region" description="Low complexity" evidence="10">
    <location>
        <begin position="11"/>
        <end position="27"/>
    </location>
</feature>
<reference evidence="12" key="1">
    <citation type="journal article" date="2014" name="Int. J. Syst. Evol. Microbiol.">
        <title>Complete genome sequence of Corynebacterium casei LMG S-19264T (=DSM 44701T), isolated from a smear-ripened cheese.</title>
        <authorList>
            <consortium name="US DOE Joint Genome Institute (JGI-PGF)"/>
            <person name="Walter F."/>
            <person name="Albersmeier A."/>
            <person name="Kalinowski J."/>
            <person name="Ruckert C."/>
        </authorList>
    </citation>
    <scope>NUCLEOTIDE SEQUENCE</scope>
    <source>
        <strain evidence="12">CGMCC 1.15493</strain>
    </source>
</reference>
<keyword evidence="6 9" id="KW-0119">Carbohydrate metabolism</keyword>
<dbReference type="Gene3D" id="3.20.20.80">
    <property type="entry name" value="Glycosidases"/>
    <property type="match status" value="1"/>
</dbReference>
<dbReference type="PANTHER" id="PTHR31490">
    <property type="entry name" value="GLYCOSYL HYDROLASE"/>
    <property type="match status" value="1"/>
</dbReference>
<evidence type="ECO:0000256" key="6">
    <source>
        <dbReference type="ARBA" id="ARBA00023277"/>
    </source>
</evidence>
<dbReference type="PROSITE" id="PS51318">
    <property type="entry name" value="TAT"/>
    <property type="match status" value="1"/>
</dbReference>
<keyword evidence="7 9" id="KW-0326">Glycosidase</keyword>
<evidence type="ECO:0000259" key="11">
    <source>
        <dbReference type="PROSITE" id="PS51760"/>
    </source>
</evidence>
<evidence type="ECO:0000313" key="12">
    <source>
        <dbReference type="EMBL" id="GGD06320.1"/>
    </source>
</evidence>